<dbReference type="EMBL" id="FQVC01000007">
    <property type="protein sequence ID" value="SHF39973.1"/>
    <property type="molecule type" value="Genomic_DNA"/>
</dbReference>
<sequence>MARLIFLVAAGLALCNGGLVLGGAAMLDSSTLLLSAFVAGLFAAIAGLLIIVEHHLTRLRRLLGDGRIEPDTSASLGRLTLWLSLAALGTGLVMAIALTGIAQRLGAGTAVFG</sequence>
<keyword evidence="1" id="KW-0812">Transmembrane</keyword>
<keyword evidence="1" id="KW-0472">Membrane</keyword>
<evidence type="ECO:0000313" key="3">
    <source>
        <dbReference type="EMBL" id="SHF39973.1"/>
    </source>
</evidence>
<dbReference type="STRING" id="1121477.SAMN02745223_02529"/>
<dbReference type="EMBL" id="LAJF01000061">
    <property type="protein sequence ID" value="KKB85094.1"/>
    <property type="molecule type" value="Genomic_DNA"/>
</dbReference>
<dbReference type="Proteomes" id="UP000184533">
    <property type="component" value="Unassembled WGS sequence"/>
</dbReference>
<dbReference type="AlphaFoldDB" id="A0A0F5LSG7"/>
<evidence type="ECO:0000313" key="2">
    <source>
        <dbReference type="EMBL" id="KKB85094.1"/>
    </source>
</evidence>
<keyword evidence="1" id="KW-1133">Transmembrane helix</keyword>
<dbReference type="PATRIC" id="fig|1121477.3.peg.2696"/>
<accession>A0A0F5LSG7</accession>
<reference evidence="3 5" key="2">
    <citation type="submission" date="2016-11" db="EMBL/GenBank/DDBJ databases">
        <authorList>
            <person name="Jaros S."/>
            <person name="Januszkiewicz K."/>
            <person name="Wedrychowicz H."/>
        </authorList>
    </citation>
    <scope>NUCLEOTIDE SEQUENCE [LARGE SCALE GENOMIC DNA]</scope>
    <source>
        <strain evidence="3 5">DSM 17137</strain>
    </source>
</reference>
<organism evidence="2 4">
    <name type="scientific">Devosia limi DSM 17137</name>
    <dbReference type="NCBI Taxonomy" id="1121477"/>
    <lineage>
        <taxon>Bacteria</taxon>
        <taxon>Pseudomonadati</taxon>
        <taxon>Pseudomonadota</taxon>
        <taxon>Alphaproteobacteria</taxon>
        <taxon>Hyphomicrobiales</taxon>
        <taxon>Devosiaceae</taxon>
        <taxon>Devosia</taxon>
    </lineage>
</organism>
<gene>
    <name evidence="3" type="ORF">SAMN02745223_02529</name>
    <name evidence="2" type="ORF">VW29_08025</name>
</gene>
<dbReference type="Proteomes" id="UP000033608">
    <property type="component" value="Unassembled WGS sequence"/>
</dbReference>
<dbReference type="RefSeq" id="WP_046134794.1">
    <property type="nucleotide sequence ID" value="NZ_FQVC01000007.1"/>
</dbReference>
<evidence type="ECO:0000313" key="4">
    <source>
        <dbReference type="Proteomes" id="UP000033608"/>
    </source>
</evidence>
<feature type="transmembrane region" description="Helical" evidence="1">
    <location>
        <begin position="79"/>
        <end position="102"/>
    </location>
</feature>
<evidence type="ECO:0000313" key="5">
    <source>
        <dbReference type="Proteomes" id="UP000184533"/>
    </source>
</evidence>
<proteinExistence type="predicted"/>
<evidence type="ECO:0000256" key="1">
    <source>
        <dbReference type="SAM" id="Phobius"/>
    </source>
</evidence>
<name>A0A0F5LSG7_9HYPH</name>
<feature type="transmembrane region" description="Helical" evidence="1">
    <location>
        <begin position="32"/>
        <end position="52"/>
    </location>
</feature>
<reference evidence="2 4" key="1">
    <citation type="submission" date="2015-03" db="EMBL/GenBank/DDBJ databases">
        <authorList>
            <person name="Hassan Y.I."/>
            <person name="Lepp D."/>
            <person name="Zhou T."/>
        </authorList>
    </citation>
    <scope>NUCLEOTIDE SEQUENCE [LARGE SCALE GENOMIC DNA]</scope>
    <source>
        <strain evidence="2 4">DSM 17137</strain>
    </source>
</reference>
<protein>
    <submittedName>
        <fullName evidence="2">Uncharacterized protein</fullName>
    </submittedName>
</protein>
<keyword evidence="4" id="KW-1185">Reference proteome</keyword>